<dbReference type="EMBL" id="BBJM01000014">
    <property type="protein sequence ID" value="GAK47896.1"/>
    <property type="molecule type" value="Genomic_DNA"/>
</dbReference>
<evidence type="ECO:0000256" key="1">
    <source>
        <dbReference type="ARBA" id="ARBA00022490"/>
    </source>
</evidence>
<dbReference type="InterPro" id="IPR011033">
    <property type="entry name" value="PRC_barrel-like_sf"/>
</dbReference>
<dbReference type="STRING" id="1291743.LOSG293_140350"/>
<evidence type="ECO:0000256" key="5">
    <source>
        <dbReference type="HAMAP-Rule" id="MF_00014"/>
    </source>
</evidence>
<dbReference type="GO" id="GO:0005840">
    <property type="term" value="C:ribosome"/>
    <property type="evidence" value="ECO:0007669"/>
    <property type="project" value="InterPro"/>
</dbReference>
<dbReference type="OrthoDB" id="9810331at2"/>
<reference evidence="8" key="1">
    <citation type="journal article" date="2014" name="Genome Announc.">
        <title>Draft Genome Sequence of Lactobacillus oryzae Strain SG293T.</title>
        <authorList>
            <person name="Tanizawa Y."/>
            <person name="Fujisawa T."/>
            <person name="Mochizuki T."/>
            <person name="Kaminuma E."/>
            <person name="Nakamura Y."/>
            <person name="Tohno M."/>
        </authorList>
    </citation>
    <scope>NUCLEOTIDE SEQUENCE [LARGE SCALE GENOMIC DNA]</scope>
    <source>
        <strain evidence="8">SG293</strain>
    </source>
</reference>
<evidence type="ECO:0000313" key="8">
    <source>
        <dbReference type="EMBL" id="GAK47896.1"/>
    </source>
</evidence>
<sequence length="174" mass="19726">MTHYNVGKIVNTHGIRGELKIVSSTDFPESRFRKGSVLDLFKDENSTQPLRTLTIKSAKKQKNVYLIQFEGFNNINDVEQFKGMVLKISEANLDEDELEEGQYYYHEIIGLKVVDETGQLIGTISDILALGPNDVWTVKREKQSDLLLPVIKQVVKDVDLEKGQVTVELMEGLD</sequence>
<keyword evidence="4 5" id="KW-0143">Chaperone</keyword>
<keyword evidence="1 5" id="KW-0963">Cytoplasm</keyword>
<name>A0A081BIM8_9LACO</name>
<evidence type="ECO:0000313" key="9">
    <source>
        <dbReference type="Proteomes" id="UP000028700"/>
    </source>
</evidence>
<dbReference type="InterPro" id="IPR009000">
    <property type="entry name" value="Transl_B-barrel_sf"/>
</dbReference>
<dbReference type="RefSeq" id="WP_034527739.1">
    <property type="nucleotide sequence ID" value="NZ_BBAZ01000014.1"/>
</dbReference>
<dbReference type="Pfam" id="PF01782">
    <property type="entry name" value="RimM"/>
    <property type="match status" value="1"/>
</dbReference>
<dbReference type="SUPFAM" id="SSF50346">
    <property type="entry name" value="PRC-barrel domain"/>
    <property type="match status" value="1"/>
</dbReference>
<comment type="caution">
    <text evidence="8">The sequence shown here is derived from an EMBL/GenBank/DDBJ whole genome shotgun (WGS) entry which is preliminary data.</text>
</comment>
<dbReference type="SUPFAM" id="SSF50447">
    <property type="entry name" value="Translation proteins"/>
    <property type="match status" value="1"/>
</dbReference>
<comment type="similarity">
    <text evidence="5">Belongs to the RimM family.</text>
</comment>
<feature type="domain" description="RimM N-terminal" evidence="6">
    <location>
        <begin position="6"/>
        <end position="91"/>
    </location>
</feature>
<dbReference type="Gene3D" id="2.30.30.240">
    <property type="entry name" value="PRC-barrel domain"/>
    <property type="match status" value="1"/>
</dbReference>
<comment type="subunit">
    <text evidence="5">Binds ribosomal protein uS19.</text>
</comment>
<dbReference type="PANTHER" id="PTHR33692:SF1">
    <property type="entry name" value="RIBOSOME MATURATION FACTOR RIMM"/>
    <property type="match status" value="1"/>
</dbReference>
<dbReference type="GO" id="GO:0006364">
    <property type="term" value="P:rRNA processing"/>
    <property type="evidence" value="ECO:0007669"/>
    <property type="project" value="UniProtKB-UniRule"/>
</dbReference>
<dbReference type="GO" id="GO:0043022">
    <property type="term" value="F:ribosome binding"/>
    <property type="evidence" value="ECO:0007669"/>
    <property type="project" value="InterPro"/>
</dbReference>
<keyword evidence="9" id="KW-1185">Reference proteome</keyword>
<dbReference type="Pfam" id="PF05239">
    <property type="entry name" value="PRC"/>
    <property type="match status" value="1"/>
</dbReference>
<keyword evidence="2 5" id="KW-0690">Ribosome biogenesis</keyword>
<comment type="domain">
    <text evidence="5">The PRC barrel domain binds ribosomal protein uS19.</text>
</comment>
<dbReference type="GO" id="GO:0042274">
    <property type="term" value="P:ribosomal small subunit biogenesis"/>
    <property type="evidence" value="ECO:0007669"/>
    <property type="project" value="UniProtKB-UniRule"/>
</dbReference>
<keyword evidence="3 5" id="KW-0698">rRNA processing</keyword>
<dbReference type="NCBIfam" id="TIGR02273">
    <property type="entry name" value="16S_RimM"/>
    <property type="match status" value="1"/>
</dbReference>
<protein>
    <recommendedName>
        <fullName evidence="5">Ribosome maturation factor RimM</fullName>
    </recommendedName>
</protein>
<proteinExistence type="inferred from homology"/>
<accession>A0A081BIM8</accession>
<dbReference type="eggNOG" id="COG0806">
    <property type="taxonomic scope" value="Bacteria"/>
</dbReference>
<comment type="subcellular location">
    <subcellularLocation>
        <location evidence="5">Cytoplasm</location>
    </subcellularLocation>
</comment>
<evidence type="ECO:0000256" key="2">
    <source>
        <dbReference type="ARBA" id="ARBA00022517"/>
    </source>
</evidence>
<dbReference type="PANTHER" id="PTHR33692">
    <property type="entry name" value="RIBOSOME MATURATION FACTOR RIMM"/>
    <property type="match status" value="1"/>
</dbReference>
<dbReference type="Gene3D" id="2.40.30.60">
    <property type="entry name" value="RimM"/>
    <property type="match status" value="1"/>
</dbReference>
<dbReference type="AlphaFoldDB" id="A0A081BIM8"/>
<comment type="function">
    <text evidence="5">An accessory protein needed during the final step in the assembly of 30S ribosomal subunit, possibly for assembly of the head region. Essential for efficient processing of 16S rRNA. May be needed both before and after RbfA during the maturation of 16S rRNA. It has affinity for free ribosomal 30S subunits but not for 70S ribosomes.</text>
</comment>
<dbReference type="InterPro" id="IPR036976">
    <property type="entry name" value="RimM_N_sf"/>
</dbReference>
<evidence type="ECO:0000259" key="7">
    <source>
        <dbReference type="Pfam" id="PF05239"/>
    </source>
</evidence>
<evidence type="ECO:0000256" key="4">
    <source>
        <dbReference type="ARBA" id="ARBA00023186"/>
    </source>
</evidence>
<dbReference type="InterPro" id="IPR011961">
    <property type="entry name" value="RimM"/>
</dbReference>
<dbReference type="InterPro" id="IPR027275">
    <property type="entry name" value="PRC-brl_dom"/>
</dbReference>
<dbReference type="InterPro" id="IPR002676">
    <property type="entry name" value="RimM_N"/>
</dbReference>
<evidence type="ECO:0000259" key="6">
    <source>
        <dbReference type="Pfam" id="PF01782"/>
    </source>
</evidence>
<dbReference type="HAMAP" id="MF_00014">
    <property type="entry name" value="Ribosome_mat_RimM"/>
    <property type="match status" value="1"/>
</dbReference>
<dbReference type="Proteomes" id="UP000028700">
    <property type="component" value="Unassembled WGS sequence"/>
</dbReference>
<feature type="domain" description="PRC-barrel" evidence="7">
    <location>
        <begin position="100"/>
        <end position="173"/>
    </location>
</feature>
<dbReference type="GO" id="GO:0005737">
    <property type="term" value="C:cytoplasm"/>
    <property type="evidence" value="ECO:0007669"/>
    <property type="project" value="UniProtKB-SubCell"/>
</dbReference>
<gene>
    <name evidence="5 8" type="primary">rimM</name>
    <name evidence="8" type="ORF">LOSG293_140350</name>
</gene>
<organism evidence="8 9">
    <name type="scientific">Secundilactobacillus oryzae JCM 18671</name>
    <dbReference type="NCBI Taxonomy" id="1291743"/>
    <lineage>
        <taxon>Bacteria</taxon>
        <taxon>Bacillati</taxon>
        <taxon>Bacillota</taxon>
        <taxon>Bacilli</taxon>
        <taxon>Lactobacillales</taxon>
        <taxon>Lactobacillaceae</taxon>
        <taxon>Secundilactobacillus</taxon>
    </lineage>
</organism>
<evidence type="ECO:0000256" key="3">
    <source>
        <dbReference type="ARBA" id="ARBA00022552"/>
    </source>
</evidence>